<dbReference type="EMBL" id="JAJHVV010000004">
    <property type="protein sequence ID" value="MCK6263262.1"/>
    <property type="molecule type" value="Genomic_DNA"/>
</dbReference>
<feature type="transmembrane region" description="Helical" evidence="1">
    <location>
        <begin position="78"/>
        <end position="97"/>
    </location>
</feature>
<evidence type="ECO:0000256" key="1">
    <source>
        <dbReference type="SAM" id="Phobius"/>
    </source>
</evidence>
<dbReference type="Pfam" id="PF19040">
    <property type="entry name" value="SGNH"/>
    <property type="match status" value="1"/>
</dbReference>
<keyword evidence="1" id="KW-0472">Membrane</keyword>
<dbReference type="GO" id="GO:0016020">
    <property type="term" value="C:membrane"/>
    <property type="evidence" value="ECO:0007669"/>
    <property type="project" value="TreeGrafter"/>
</dbReference>
<reference evidence="4" key="1">
    <citation type="submission" date="2021-11" db="EMBL/GenBank/DDBJ databases">
        <title>Vibrio ZSDE26 sp. nov. and Vibrio ZSDZ34 sp. nov., isolated from coastal seawater in Qingdao.</title>
        <authorList>
            <person name="Zhang P."/>
        </authorList>
    </citation>
    <scope>NUCLEOTIDE SEQUENCE</scope>
    <source>
        <strain evidence="4">ZSDE26</strain>
    </source>
</reference>
<dbReference type="InterPro" id="IPR043968">
    <property type="entry name" value="SGNH"/>
</dbReference>
<dbReference type="Proteomes" id="UP001139559">
    <property type="component" value="Unassembled WGS sequence"/>
</dbReference>
<feature type="domain" description="Acyltransferase 3" evidence="2">
    <location>
        <begin position="6"/>
        <end position="339"/>
    </location>
</feature>
<feature type="transmembrane region" description="Helical" evidence="1">
    <location>
        <begin position="226"/>
        <end position="247"/>
    </location>
</feature>
<keyword evidence="1" id="KW-0812">Transmembrane</keyword>
<feature type="transmembrane region" description="Helical" evidence="1">
    <location>
        <begin position="353"/>
        <end position="373"/>
    </location>
</feature>
<feature type="transmembrane region" description="Helical" evidence="1">
    <location>
        <begin position="285"/>
        <end position="303"/>
    </location>
</feature>
<feature type="transmembrane region" description="Helical" evidence="1">
    <location>
        <begin position="168"/>
        <end position="187"/>
    </location>
</feature>
<dbReference type="PANTHER" id="PTHR23028">
    <property type="entry name" value="ACETYLTRANSFERASE"/>
    <property type="match status" value="1"/>
</dbReference>
<sequence length="669" mass="76553">MLTYRKELDGLRALAVIAVIAYHANLQILDIEIFKGGYLGVDVFFVLSGYLITAIVRNQMSNGTFSLPDFYWRRAKRIVPAFIFVLAVTSLFSYLILTPSDLINFANSLKSSLYFGSNHYFYSMDSYTSPASIYQPLLHTWSLSVEWQFYLIFPFVIWGINKLSPNNIIPWLVIILLVSLQSSIYIVNKNPDMAFYFLFTRAWELIIGGIITFYDRANIKTKNGTLSNISYQSLPSVGLFLIIYSFIYFDHNIPHPSLYTIIPIIGTCLFITFSKEGELSTRIFSSRPMVLVGIISFSLYLWHQPVFVFFRLLKTDTFQVGEFFTLLFISIALATITYRHVESRYRKRKVGIKSLIILVLLYSGCFAFSKLILINNGLPERLGPTAKLFKHLNDISQFRLDGERCHARTFEKSCTLLNNEGRNIILLGDSHAGTLGRHTYLMSKRNEWGFTQMTHNGCIGFDNVMSVSGREELENEYCTEQSKLISKFIDNNENNKLTIIFSARIPLYIQGTSFDNTQGGVEIIEPHRGMIARNDLSISDNIVNKLSSWASLGHEIVLVYPIPEVGWNVSQLVQKELSQHLLPINKAIAYDNLIISTSYDVYQERTKESFTALNRITGNSITRIFPDELFCSHERCHANDSERLFYFDDDHLSTHGASLVIDKIERSIK</sequence>
<feature type="transmembrane region" description="Helical" evidence="1">
    <location>
        <begin position="12"/>
        <end position="31"/>
    </location>
</feature>
<evidence type="ECO:0000259" key="3">
    <source>
        <dbReference type="Pfam" id="PF19040"/>
    </source>
</evidence>
<keyword evidence="5" id="KW-1185">Reference proteome</keyword>
<gene>
    <name evidence="4" type="ORF">KP803_08225</name>
</gene>
<feature type="transmembrane region" description="Helical" evidence="1">
    <location>
        <begin position="253"/>
        <end position="273"/>
    </location>
</feature>
<dbReference type="PANTHER" id="PTHR23028:SF53">
    <property type="entry name" value="ACYL_TRANSF_3 DOMAIN-CONTAINING PROTEIN"/>
    <property type="match status" value="1"/>
</dbReference>
<feature type="transmembrane region" description="Helical" evidence="1">
    <location>
        <begin position="141"/>
        <end position="161"/>
    </location>
</feature>
<evidence type="ECO:0000313" key="5">
    <source>
        <dbReference type="Proteomes" id="UP001139559"/>
    </source>
</evidence>
<proteinExistence type="predicted"/>
<evidence type="ECO:0000313" key="4">
    <source>
        <dbReference type="EMBL" id="MCK6263262.1"/>
    </source>
</evidence>
<protein>
    <submittedName>
        <fullName evidence="4">Acyltransferase</fullName>
    </submittedName>
</protein>
<dbReference type="InterPro" id="IPR050879">
    <property type="entry name" value="Acyltransferase_3"/>
</dbReference>
<evidence type="ECO:0000259" key="2">
    <source>
        <dbReference type="Pfam" id="PF01757"/>
    </source>
</evidence>
<name>A0A9X1XHG9_9VIBR</name>
<dbReference type="RefSeq" id="WP_248008349.1">
    <property type="nucleotide sequence ID" value="NZ_JAJHVV010000004.1"/>
</dbReference>
<dbReference type="Pfam" id="PF01757">
    <property type="entry name" value="Acyl_transf_3"/>
    <property type="match status" value="1"/>
</dbReference>
<dbReference type="GO" id="GO:0016747">
    <property type="term" value="F:acyltransferase activity, transferring groups other than amino-acyl groups"/>
    <property type="evidence" value="ECO:0007669"/>
    <property type="project" value="InterPro"/>
</dbReference>
<accession>A0A9X1XHG9</accession>
<feature type="domain" description="SGNH" evidence="3">
    <location>
        <begin position="404"/>
        <end position="665"/>
    </location>
</feature>
<feature type="transmembrane region" description="Helical" evidence="1">
    <location>
        <begin position="193"/>
        <end position="214"/>
    </location>
</feature>
<comment type="caution">
    <text evidence="4">The sequence shown here is derived from an EMBL/GenBank/DDBJ whole genome shotgun (WGS) entry which is preliminary data.</text>
</comment>
<keyword evidence="4" id="KW-0012">Acyltransferase</keyword>
<dbReference type="InterPro" id="IPR002656">
    <property type="entry name" value="Acyl_transf_3_dom"/>
</dbReference>
<organism evidence="4 5">
    <name type="scientific">Vibrio amylolyticus</name>
    <dbReference type="NCBI Taxonomy" id="2847292"/>
    <lineage>
        <taxon>Bacteria</taxon>
        <taxon>Pseudomonadati</taxon>
        <taxon>Pseudomonadota</taxon>
        <taxon>Gammaproteobacteria</taxon>
        <taxon>Vibrionales</taxon>
        <taxon>Vibrionaceae</taxon>
        <taxon>Vibrio</taxon>
    </lineage>
</organism>
<dbReference type="GO" id="GO:0009103">
    <property type="term" value="P:lipopolysaccharide biosynthetic process"/>
    <property type="evidence" value="ECO:0007669"/>
    <property type="project" value="TreeGrafter"/>
</dbReference>
<dbReference type="AlphaFoldDB" id="A0A9X1XHG9"/>
<keyword evidence="1" id="KW-1133">Transmembrane helix</keyword>
<feature type="transmembrane region" description="Helical" evidence="1">
    <location>
        <begin position="323"/>
        <end position="341"/>
    </location>
</feature>
<feature type="transmembrane region" description="Helical" evidence="1">
    <location>
        <begin position="37"/>
        <end position="57"/>
    </location>
</feature>
<keyword evidence="4" id="KW-0808">Transferase</keyword>